<evidence type="ECO:0000313" key="8">
    <source>
        <dbReference type="Proteomes" id="UP001567538"/>
    </source>
</evidence>
<dbReference type="Gene3D" id="2.40.330.10">
    <property type="entry name" value="DNA-binding pseudobarrel domain"/>
    <property type="match status" value="1"/>
</dbReference>
<accession>A0ABD1H5C8</accession>
<evidence type="ECO:0000259" key="6">
    <source>
        <dbReference type="PROSITE" id="PS50863"/>
    </source>
</evidence>
<evidence type="ECO:0000256" key="5">
    <source>
        <dbReference type="ARBA" id="ARBA00023242"/>
    </source>
</evidence>
<dbReference type="PROSITE" id="PS50863">
    <property type="entry name" value="B3"/>
    <property type="match status" value="1"/>
</dbReference>
<dbReference type="GO" id="GO:0003677">
    <property type="term" value="F:DNA binding"/>
    <property type="evidence" value="ECO:0007669"/>
    <property type="project" value="UniProtKB-KW"/>
</dbReference>
<keyword evidence="3" id="KW-0238">DNA-binding</keyword>
<evidence type="ECO:0000256" key="1">
    <source>
        <dbReference type="ARBA" id="ARBA00004123"/>
    </source>
</evidence>
<evidence type="ECO:0000256" key="2">
    <source>
        <dbReference type="ARBA" id="ARBA00023015"/>
    </source>
</evidence>
<dbReference type="GO" id="GO:0005634">
    <property type="term" value="C:nucleus"/>
    <property type="evidence" value="ECO:0007669"/>
    <property type="project" value="UniProtKB-SubCell"/>
</dbReference>
<dbReference type="EMBL" id="JBEAFC010000007">
    <property type="protein sequence ID" value="KAL1550181.1"/>
    <property type="molecule type" value="Genomic_DNA"/>
</dbReference>
<dbReference type="SUPFAM" id="SSF101936">
    <property type="entry name" value="DNA-binding pseudobarrel domain"/>
    <property type="match status" value="1"/>
</dbReference>
<evidence type="ECO:0000256" key="4">
    <source>
        <dbReference type="ARBA" id="ARBA00023163"/>
    </source>
</evidence>
<evidence type="ECO:0000313" key="7">
    <source>
        <dbReference type="EMBL" id="KAL1550181.1"/>
    </source>
</evidence>
<sequence>MESTSHALDLELKLSVGRDRRTTFSRTFGPIFMKKLAHTSVSHCMSIPKSFWETYIKRPDGKFKFTFETVGIVWKVVVCSKNGHIRVTSGWPEYVRGNDIEVGHILKFECVRVRKSHFIVTISH</sequence>
<dbReference type="Proteomes" id="UP001567538">
    <property type="component" value="Unassembled WGS sequence"/>
</dbReference>
<comment type="caution">
    <text evidence="7">The sequence shown here is derived from an EMBL/GenBank/DDBJ whole genome shotgun (WGS) entry which is preliminary data.</text>
</comment>
<reference evidence="7 8" key="1">
    <citation type="submission" date="2024-06" db="EMBL/GenBank/DDBJ databases">
        <title>A chromosome level genome sequence of Diviner's sage (Salvia divinorum).</title>
        <authorList>
            <person name="Ford S.A."/>
            <person name="Ro D.-K."/>
            <person name="Ness R.W."/>
            <person name="Phillips M.A."/>
        </authorList>
    </citation>
    <scope>NUCLEOTIDE SEQUENCE [LARGE SCALE GENOMIC DNA]</scope>
    <source>
        <strain evidence="7">SAF-2024a</strain>
        <tissue evidence="7">Leaf</tissue>
    </source>
</reference>
<keyword evidence="8" id="KW-1185">Reference proteome</keyword>
<comment type="subcellular location">
    <subcellularLocation>
        <location evidence="1">Nucleus</location>
    </subcellularLocation>
</comment>
<organism evidence="7 8">
    <name type="scientific">Salvia divinorum</name>
    <name type="common">Maria pastora</name>
    <name type="synonym">Diviner's sage</name>
    <dbReference type="NCBI Taxonomy" id="28513"/>
    <lineage>
        <taxon>Eukaryota</taxon>
        <taxon>Viridiplantae</taxon>
        <taxon>Streptophyta</taxon>
        <taxon>Embryophyta</taxon>
        <taxon>Tracheophyta</taxon>
        <taxon>Spermatophyta</taxon>
        <taxon>Magnoliopsida</taxon>
        <taxon>eudicotyledons</taxon>
        <taxon>Gunneridae</taxon>
        <taxon>Pentapetalae</taxon>
        <taxon>asterids</taxon>
        <taxon>lamiids</taxon>
        <taxon>Lamiales</taxon>
        <taxon>Lamiaceae</taxon>
        <taxon>Nepetoideae</taxon>
        <taxon>Mentheae</taxon>
        <taxon>Salviinae</taxon>
        <taxon>Salvia</taxon>
        <taxon>Salvia subgen. Calosphace</taxon>
    </lineage>
</organism>
<proteinExistence type="predicted"/>
<protein>
    <recommendedName>
        <fullName evidence="6">TF-B3 domain-containing protein</fullName>
    </recommendedName>
</protein>
<dbReference type="Pfam" id="PF02362">
    <property type="entry name" value="B3"/>
    <property type="match status" value="1"/>
</dbReference>
<keyword evidence="4" id="KW-0804">Transcription</keyword>
<dbReference type="InterPro" id="IPR015300">
    <property type="entry name" value="DNA-bd_pseudobarrel_sf"/>
</dbReference>
<feature type="domain" description="TF-B3" evidence="6">
    <location>
        <begin position="30"/>
        <end position="124"/>
    </location>
</feature>
<keyword evidence="5" id="KW-0539">Nucleus</keyword>
<keyword evidence="2" id="KW-0805">Transcription regulation</keyword>
<name>A0ABD1H5C8_SALDI</name>
<dbReference type="SMART" id="SM01019">
    <property type="entry name" value="B3"/>
    <property type="match status" value="1"/>
</dbReference>
<dbReference type="InterPro" id="IPR003340">
    <property type="entry name" value="B3_DNA-bd"/>
</dbReference>
<evidence type="ECO:0000256" key="3">
    <source>
        <dbReference type="ARBA" id="ARBA00023125"/>
    </source>
</evidence>
<dbReference type="AlphaFoldDB" id="A0ABD1H5C8"/>
<gene>
    <name evidence="7" type="ORF">AAHA92_18180</name>
</gene>
<dbReference type="CDD" id="cd10017">
    <property type="entry name" value="B3_DNA"/>
    <property type="match status" value="1"/>
</dbReference>